<proteinExistence type="predicted"/>
<keyword evidence="3" id="KW-1185">Reference proteome</keyword>
<dbReference type="Pfam" id="PF13472">
    <property type="entry name" value="Lipase_GDSL_2"/>
    <property type="match status" value="1"/>
</dbReference>
<dbReference type="Proteomes" id="UP000315003">
    <property type="component" value="Chromosome"/>
</dbReference>
<dbReference type="GO" id="GO:0016788">
    <property type="term" value="F:hydrolase activity, acting on ester bonds"/>
    <property type="evidence" value="ECO:0007669"/>
    <property type="project" value="UniProtKB-ARBA"/>
</dbReference>
<dbReference type="InterPro" id="IPR013830">
    <property type="entry name" value="SGNH_hydro"/>
</dbReference>
<protein>
    <submittedName>
        <fullName evidence="2">Endoglucanase E</fullName>
        <ecNumber evidence="2">3.2.1.4</ecNumber>
    </submittedName>
</protein>
<gene>
    <name evidence="2" type="primary">celE</name>
    <name evidence="2" type="ORF">SV7mr_19190</name>
</gene>
<name>A0A517STF7_9BACT</name>
<dbReference type="EMBL" id="CP036272">
    <property type="protein sequence ID" value="QDT59412.1"/>
    <property type="molecule type" value="Genomic_DNA"/>
</dbReference>
<keyword evidence="2" id="KW-0326">Glycosidase</keyword>
<dbReference type="InterPro" id="IPR036514">
    <property type="entry name" value="SGNH_hydro_sf"/>
</dbReference>
<dbReference type="AlphaFoldDB" id="A0A517STF7"/>
<evidence type="ECO:0000313" key="2">
    <source>
        <dbReference type="EMBL" id="QDT59412.1"/>
    </source>
</evidence>
<dbReference type="EC" id="3.2.1.4" evidence="2"/>
<evidence type="ECO:0000313" key="3">
    <source>
        <dbReference type="Proteomes" id="UP000315003"/>
    </source>
</evidence>
<feature type="domain" description="SGNH hydrolase-type esterase" evidence="1">
    <location>
        <begin position="38"/>
        <end position="175"/>
    </location>
</feature>
<keyword evidence="2" id="KW-0378">Hydrolase</keyword>
<dbReference type="SUPFAM" id="SSF52266">
    <property type="entry name" value="SGNH hydrolase"/>
    <property type="match status" value="1"/>
</dbReference>
<dbReference type="Gene3D" id="3.40.50.1110">
    <property type="entry name" value="SGNH hydrolase"/>
    <property type="match status" value="1"/>
</dbReference>
<organism evidence="2 3">
    <name type="scientific">Stieleria bergensis</name>
    <dbReference type="NCBI Taxonomy" id="2528025"/>
    <lineage>
        <taxon>Bacteria</taxon>
        <taxon>Pseudomonadati</taxon>
        <taxon>Planctomycetota</taxon>
        <taxon>Planctomycetia</taxon>
        <taxon>Pirellulales</taxon>
        <taxon>Pirellulaceae</taxon>
        <taxon>Stieleria</taxon>
    </lineage>
</organism>
<dbReference type="GO" id="GO:0008810">
    <property type="term" value="F:cellulase activity"/>
    <property type="evidence" value="ECO:0007669"/>
    <property type="project" value="UniProtKB-EC"/>
</dbReference>
<dbReference type="Gene3D" id="2.60.120.260">
    <property type="entry name" value="Galactose-binding domain-like"/>
    <property type="match status" value="1"/>
</dbReference>
<accession>A0A517STF7</accession>
<sequence>MVKETYGGESRMYLERLSVTDGKLVPTQRPERRLKIQFYGDSNLVGHSLEHEKNNGGLEFTGCHFTCAGITARMLDAEYQNVSVGGARILGRANSVLSFYDKLDFYHDEPKWQFTKFPVDICVVNIGANNVGPSDKTSIINDYLTLLSAIRQAYPHAHIVVMNGFGWDRDEPANYTLEVVNKLADKNMSRVVFPWRFNEWHGCEYDHAGMARVLCDHLSTINPDWKPVREMDVVDGYGKDGDVANGSFEQVAPLGGFGWRYFQDGITRVHSPEQSPAGEWFLRIPEGSETHQPNPAHSAQRCTFHFQLRSADKCQATIRVEFRDQQYRNEIKDSAKDFKIQAGAQWLEHSVSVQSPAPTGDQSHDVWQIILRIIANEGTIDIDNVKLTSPNEKRDPAASTGANIPSVRKLKIK</sequence>
<reference evidence="2 3" key="1">
    <citation type="submission" date="2019-02" db="EMBL/GenBank/DDBJ databases">
        <title>Deep-cultivation of Planctomycetes and their phenomic and genomic characterization uncovers novel biology.</title>
        <authorList>
            <person name="Wiegand S."/>
            <person name="Jogler M."/>
            <person name="Boedeker C."/>
            <person name="Pinto D."/>
            <person name="Vollmers J."/>
            <person name="Rivas-Marin E."/>
            <person name="Kohn T."/>
            <person name="Peeters S.H."/>
            <person name="Heuer A."/>
            <person name="Rast P."/>
            <person name="Oberbeckmann S."/>
            <person name="Bunk B."/>
            <person name="Jeske O."/>
            <person name="Meyerdierks A."/>
            <person name="Storesund J.E."/>
            <person name="Kallscheuer N."/>
            <person name="Luecker S."/>
            <person name="Lage O.M."/>
            <person name="Pohl T."/>
            <person name="Merkel B.J."/>
            <person name="Hornburger P."/>
            <person name="Mueller R.-W."/>
            <person name="Bruemmer F."/>
            <person name="Labrenz M."/>
            <person name="Spormann A.M."/>
            <person name="Op den Camp H."/>
            <person name="Overmann J."/>
            <person name="Amann R."/>
            <person name="Jetten M.S.M."/>
            <person name="Mascher T."/>
            <person name="Medema M.H."/>
            <person name="Devos D.P."/>
            <person name="Kaster A.-K."/>
            <person name="Ovreas L."/>
            <person name="Rohde M."/>
            <person name="Galperin M.Y."/>
            <person name="Jogler C."/>
        </authorList>
    </citation>
    <scope>NUCLEOTIDE SEQUENCE [LARGE SCALE GENOMIC DNA]</scope>
    <source>
        <strain evidence="2 3">SV_7m_r</strain>
    </source>
</reference>
<evidence type="ECO:0000259" key="1">
    <source>
        <dbReference type="Pfam" id="PF13472"/>
    </source>
</evidence>